<keyword evidence="3" id="KW-1185">Reference proteome</keyword>
<evidence type="ECO:0000313" key="3">
    <source>
        <dbReference type="Proteomes" id="UP001500456"/>
    </source>
</evidence>
<organism evidence="2 3">
    <name type="scientific">Streptomyces plumbiresistens</name>
    <dbReference type="NCBI Taxonomy" id="511811"/>
    <lineage>
        <taxon>Bacteria</taxon>
        <taxon>Bacillati</taxon>
        <taxon>Actinomycetota</taxon>
        <taxon>Actinomycetes</taxon>
        <taxon>Kitasatosporales</taxon>
        <taxon>Streptomycetaceae</taxon>
        <taxon>Streptomyces</taxon>
    </lineage>
</organism>
<gene>
    <name evidence="2" type="ORF">GCM10022232_23470</name>
</gene>
<dbReference type="EMBL" id="BAAAZX010000005">
    <property type="protein sequence ID" value="GAA3989151.1"/>
    <property type="molecule type" value="Genomic_DNA"/>
</dbReference>
<protein>
    <submittedName>
        <fullName evidence="2">Uncharacterized protein</fullName>
    </submittedName>
</protein>
<sequence length="75" mass="8255">MTEHIPDDEMGLTSIHAGDTDQVAAMIKEMRAMVGRLSRETKELREAVAQLRTTASTAEQPSVLRPHGVAPDDQR</sequence>
<feature type="region of interest" description="Disordered" evidence="1">
    <location>
        <begin position="52"/>
        <end position="75"/>
    </location>
</feature>
<evidence type="ECO:0000313" key="2">
    <source>
        <dbReference type="EMBL" id="GAA3989151.1"/>
    </source>
</evidence>
<dbReference type="Proteomes" id="UP001500456">
    <property type="component" value="Unassembled WGS sequence"/>
</dbReference>
<accession>A0ABP7QWJ5</accession>
<reference evidence="3" key="1">
    <citation type="journal article" date="2019" name="Int. J. Syst. Evol. Microbiol.">
        <title>The Global Catalogue of Microorganisms (GCM) 10K type strain sequencing project: providing services to taxonomists for standard genome sequencing and annotation.</title>
        <authorList>
            <consortium name="The Broad Institute Genomics Platform"/>
            <consortium name="The Broad Institute Genome Sequencing Center for Infectious Disease"/>
            <person name="Wu L."/>
            <person name="Ma J."/>
        </authorList>
    </citation>
    <scope>NUCLEOTIDE SEQUENCE [LARGE SCALE GENOMIC DNA]</scope>
    <source>
        <strain evidence="3">JCM 16924</strain>
    </source>
</reference>
<proteinExistence type="predicted"/>
<comment type="caution">
    <text evidence="2">The sequence shown here is derived from an EMBL/GenBank/DDBJ whole genome shotgun (WGS) entry which is preliminary data.</text>
</comment>
<evidence type="ECO:0000256" key="1">
    <source>
        <dbReference type="SAM" id="MobiDB-lite"/>
    </source>
</evidence>
<name>A0ABP7QWJ5_9ACTN</name>